<gene>
    <name evidence="2" type="ORF">QBC38DRAFT_169128</name>
</gene>
<proteinExistence type="predicted"/>
<name>A0AAN6YK27_9PEZI</name>
<sequence>MAQLRRPTSRRDFEIAVICALTLEADAVKALFDHQWDDDGPSYDKAIGDSNAYSTGVIGRHNVVLAHMPAMGKSNSAAAAANCQTSFPNIKLAVLVGICGVAPFSPDDSEIILGDVIVSEGIIQYDFGRQFPEDFVRKNTLLDSLGRPNAEIRALLAKVKGVNDKKVLQDKIASYMEMFQNKTDLVPTYPGTIHDKLFEATYRHVKDGKSCEECGCTGQQLPRKRLQGDSPKPAIHFGLIASADTVMKSGKHRDVTARQEG</sequence>
<keyword evidence="3" id="KW-1185">Reference proteome</keyword>
<dbReference type="GO" id="GO:0003824">
    <property type="term" value="F:catalytic activity"/>
    <property type="evidence" value="ECO:0007669"/>
    <property type="project" value="InterPro"/>
</dbReference>
<dbReference type="Gene3D" id="3.40.50.1580">
    <property type="entry name" value="Nucleoside phosphorylase domain"/>
    <property type="match status" value="1"/>
</dbReference>
<evidence type="ECO:0000313" key="2">
    <source>
        <dbReference type="EMBL" id="KAK4220713.1"/>
    </source>
</evidence>
<dbReference type="SUPFAM" id="SSF53167">
    <property type="entry name" value="Purine and uridine phosphorylases"/>
    <property type="match status" value="1"/>
</dbReference>
<dbReference type="PANTHER" id="PTHR46082">
    <property type="entry name" value="ATP/GTP-BINDING PROTEIN-RELATED"/>
    <property type="match status" value="1"/>
</dbReference>
<accession>A0AAN6YK27</accession>
<dbReference type="AlphaFoldDB" id="A0AAN6YK27"/>
<organism evidence="2 3">
    <name type="scientific">Podospora fimiseda</name>
    <dbReference type="NCBI Taxonomy" id="252190"/>
    <lineage>
        <taxon>Eukaryota</taxon>
        <taxon>Fungi</taxon>
        <taxon>Dikarya</taxon>
        <taxon>Ascomycota</taxon>
        <taxon>Pezizomycotina</taxon>
        <taxon>Sordariomycetes</taxon>
        <taxon>Sordariomycetidae</taxon>
        <taxon>Sordariales</taxon>
        <taxon>Podosporaceae</taxon>
        <taxon>Podospora</taxon>
    </lineage>
</organism>
<dbReference type="GO" id="GO:0009116">
    <property type="term" value="P:nucleoside metabolic process"/>
    <property type="evidence" value="ECO:0007669"/>
    <property type="project" value="InterPro"/>
</dbReference>
<dbReference type="InterPro" id="IPR035994">
    <property type="entry name" value="Nucleoside_phosphorylase_sf"/>
</dbReference>
<feature type="domain" description="Nucleoside phosphorylase" evidence="1">
    <location>
        <begin position="14"/>
        <end position="158"/>
    </location>
</feature>
<protein>
    <submittedName>
        <fullName evidence="2">Nucleoside phosphorylase domain-containing protein</fullName>
    </submittedName>
</protein>
<reference evidence="2" key="1">
    <citation type="journal article" date="2023" name="Mol. Phylogenet. Evol.">
        <title>Genome-scale phylogeny and comparative genomics of the fungal order Sordariales.</title>
        <authorList>
            <person name="Hensen N."/>
            <person name="Bonometti L."/>
            <person name="Westerberg I."/>
            <person name="Brannstrom I.O."/>
            <person name="Guillou S."/>
            <person name="Cros-Aarteil S."/>
            <person name="Calhoun S."/>
            <person name="Haridas S."/>
            <person name="Kuo A."/>
            <person name="Mondo S."/>
            <person name="Pangilinan J."/>
            <person name="Riley R."/>
            <person name="LaButti K."/>
            <person name="Andreopoulos B."/>
            <person name="Lipzen A."/>
            <person name="Chen C."/>
            <person name="Yan M."/>
            <person name="Daum C."/>
            <person name="Ng V."/>
            <person name="Clum A."/>
            <person name="Steindorff A."/>
            <person name="Ohm R.A."/>
            <person name="Martin F."/>
            <person name="Silar P."/>
            <person name="Natvig D.O."/>
            <person name="Lalanne C."/>
            <person name="Gautier V."/>
            <person name="Ament-Velasquez S.L."/>
            <person name="Kruys A."/>
            <person name="Hutchinson M.I."/>
            <person name="Powell A.J."/>
            <person name="Barry K."/>
            <person name="Miller A.N."/>
            <person name="Grigoriev I.V."/>
            <person name="Debuchy R."/>
            <person name="Gladieux P."/>
            <person name="Hiltunen Thoren M."/>
            <person name="Johannesson H."/>
        </authorList>
    </citation>
    <scope>NUCLEOTIDE SEQUENCE</scope>
    <source>
        <strain evidence="2">CBS 990.96</strain>
    </source>
</reference>
<evidence type="ECO:0000313" key="3">
    <source>
        <dbReference type="Proteomes" id="UP001301958"/>
    </source>
</evidence>
<comment type="caution">
    <text evidence="2">The sequence shown here is derived from an EMBL/GenBank/DDBJ whole genome shotgun (WGS) entry which is preliminary data.</text>
</comment>
<dbReference type="EMBL" id="MU865660">
    <property type="protein sequence ID" value="KAK4220713.1"/>
    <property type="molecule type" value="Genomic_DNA"/>
</dbReference>
<dbReference type="InterPro" id="IPR000845">
    <property type="entry name" value="Nucleoside_phosphorylase_d"/>
</dbReference>
<evidence type="ECO:0000259" key="1">
    <source>
        <dbReference type="Pfam" id="PF01048"/>
    </source>
</evidence>
<dbReference type="Proteomes" id="UP001301958">
    <property type="component" value="Unassembled WGS sequence"/>
</dbReference>
<dbReference type="PANTHER" id="PTHR46082:SF6">
    <property type="entry name" value="AAA+ ATPASE DOMAIN-CONTAINING PROTEIN-RELATED"/>
    <property type="match status" value="1"/>
</dbReference>
<dbReference type="Pfam" id="PF01048">
    <property type="entry name" value="PNP_UDP_1"/>
    <property type="match status" value="1"/>
</dbReference>
<dbReference type="InterPro" id="IPR053137">
    <property type="entry name" value="NLR-like"/>
</dbReference>
<reference evidence="2" key="2">
    <citation type="submission" date="2023-05" db="EMBL/GenBank/DDBJ databases">
        <authorList>
            <consortium name="Lawrence Berkeley National Laboratory"/>
            <person name="Steindorff A."/>
            <person name="Hensen N."/>
            <person name="Bonometti L."/>
            <person name="Westerberg I."/>
            <person name="Brannstrom I.O."/>
            <person name="Guillou S."/>
            <person name="Cros-Aarteil S."/>
            <person name="Calhoun S."/>
            <person name="Haridas S."/>
            <person name="Kuo A."/>
            <person name="Mondo S."/>
            <person name="Pangilinan J."/>
            <person name="Riley R."/>
            <person name="Labutti K."/>
            <person name="Andreopoulos B."/>
            <person name="Lipzen A."/>
            <person name="Chen C."/>
            <person name="Yanf M."/>
            <person name="Daum C."/>
            <person name="Ng V."/>
            <person name="Clum A."/>
            <person name="Ohm R."/>
            <person name="Martin F."/>
            <person name="Silar P."/>
            <person name="Natvig D."/>
            <person name="Lalanne C."/>
            <person name="Gautier V."/>
            <person name="Ament-Velasquez S.L."/>
            <person name="Kruys A."/>
            <person name="Hutchinson M.I."/>
            <person name="Powell A.J."/>
            <person name="Barry K."/>
            <person name="Miller A.N."/>
            <person name="Grigoriev I.V."/>
            <person name="Debuchy R."/>
            <person name="Gladieux P."/>
            <person name="Thoren M.H."/>
            <person name="Johannesson H."/>
        </authorList>
    </citation>
    <scope>NUCLEOTIDE SEQUENCE</scope>
    <source>
        <strain evidence="2">CBS 990.96</strain>
    </source>
</reference>
<feature type="non-terminal residue" evidence="2">
    <location>
        <position position="261"/>
    </location>
</feature>